<name>A0A376WYH3_ECOLX</name>
<organism evidence="1 2">
    <name type="scientific">Escherichia coli</name>
    <dbReference type="NCBI Taxonomy" id="562"/>
    <lineage>
        <taxon>Bacteria</taxon>
        <taxon>Pseudomonadati</taxon>
        <taxon>Pseudomonadota</taxon>
        <taxon>Gammaproteobacteria</taxon>
        <taxon>Enterobacterales</taxon>
        <taxon>Enterobacteriaceae</taxon>
        <taxon>Escherichia</taxon>
    </lineage>
</organism>
<protein>
    <submittedName>
        <fullName evidence="1">Protein</fullName>
    </submittedName>
</protein>
<evidence type="ECO:0000313" key="2">
    <source>
        <dbReference type="Proteomes" id="UP000254503"/>
    </source>
</evidence>
<proteinExistence type="predicted"/>
<evidence type="ECO:0000313" key="1">
    <source>
        <dbReference type="EMBL" id="STJ54679.1"/>
    </source>
</evidence>
<dbReference type="Proteomes" id="UP000254503">
    <property type="component" value="Unassembled WGS sequence"/>
</dbReference>
<dbReference type="Pfam" id="PF07358">
    <property type="entry name" value="DUF1482"/>
    <property type="match status" value="1"/>
</dbReference>
<gene>
    <name evidence="1" type="primary">yebW</name>
    <name evidence="1" type="ORF">NCTC9045_02582</name>
</gene>
<dbReference type="AlphaFoldDB" id="A0A376WYH3"/>
<accession>A0A376WYH3</accession>
<sequence>MPGLCVLPDPKEPVGMAGYLSWLFPRCKISPKLNGTAPHFGDEMFALVLFVCYLDGGCEDIVVDVYNTEQQCLYSMSDQRIRQGGCFPIEDFIDGFWRPAQEYGDF</sequence>
<reference evidence="1 2" key="1">
    <citation type="submission" date="2018-06" db="EMBL/GenBank/DDBJ databases">
        <authorList>
            <consortium name="Pathogen Informatics"/>
            <person name="Doyle S."/>
        </authorList>
    </citation>
    <scope>NUCLEOTIDE SEQUENCE [LARGE SCALE GENOMIC DNA]</scope>
    <source>
        <strain evidence="1 2">NCTC9045</strain>
    </source>
</reference>
<dbReference type="EMBL" id="UGDD01000002">
    <property type="protein sequence ID" value="STJ54679.1"/>
    <property type="molecule type" value="Genomic_DNA"/>
</dbReference>
<dbReference type="InterPro" id="IPR009954">
    <property type="entry name" value="DUF1482"/>
</dbReference>